<reference evidence="7" key="1">
    <citation type="submission" date="2016-10" db="EMBL/GenBank/DDBJ databases">
        <title>Frankia sp. NRRL B-16386 Genome sequencing.</title>
        <authorList>
            <person name="Ghodhbane-Gtari F."/>
            <person name="Swanson E."/>
            <person name="Gueddou A."/>
            <person name="Hezbri K."/>
            <person name="Ktari K."/>
            <person name="Nouioui I."/>
            <person name="Morris K."/>
            <person name="Simpson S."/>
            <person name="Abebe-Akele F."/>
            <person name="Thomas K."/>
            <person name="Gtari M."/>
            <person name="Tisa L.S."/>
        </authorList>
    </citation>
    <scope>NUCLEOTIDE SEQUENCE [LARGE SCALE GENOMIC DNA]</scope>
    <source>
        <strain evidence="7">NRRL B-16386</strain>
    </source>
</reference>
<dbReference type="InterPro" id="IPR045851">
    <property type="entry name" value="AMP-bd_C_sf"/>
</dbReference>
<dbReference type="PANTHER" id="PTHR43201:SF5">
    <property type="entry name" value="MEDIUM-CHAIN ACYL-COA LIGASE ACSF2, MITOCHONDRIAL"/>
    <property type="match status" value="1"/>
</dbReference>
<evidence type="ECO:0000259" key="5">
    <source>
        <dbReference type="Pfam" id="PF13193"/>
    </source>
</evidence>
<evidence type="ECO:0000256" key="2">
    <source>
        <dbReference type="ARBA" id="ARBA00022598"/>
    </source>
</evidence>
<protein>
    <recommendedName>
        <fullName evidence="8">Acyl-CoA synthetase</fullName>
    </recommendedName>
</protein>
<dbReference type="InterPro" id="IPR000873">
    <property type="entry name" value="AMP-dep_synth/lig_dom"/>
</dbReference>
<feature type="domain" description="AMP-binding enzyme C-terminal" evidence="5">
    <location>
        <begin position="426"/>
        <end position="503"/>
    </location>
</feature>
<dbReference type="InterPro" id="IPR042099">
    <property type="entry name" value="ANL_N_sf"/>
</dbReference>
<evidence type="ECO:0000259" key="4">
    <source>
        <dbReference type="Pfam" id="PF00501"/>
    </source>
</evidence>
<dbReference type="PROSITE" id="PS00455">
    <property type="entry name" value="AMP_BINDING"/>
    <property type="match status" value="1"/>
</dbReference>
<feature type="region of interest" description="Disordered" evidence="3">
    <location>
        <begin position="146"/>
        <end position="181"/>
    </location>
</feature>
<keyword evidence="2" id="KW-0436">Ligase</keyword>
<accession>A0A1V2IF34</accession>
<dbReference type="Proteomes" id="UP000188929">
    <property type="component" value="Unassembled WGS sequence"/>
</dbReference>
<dbReference type="Gene3D" id="3.40.50.12780">
    <property type="entry name" value="N-terminal domain of ligase-like"/>
    <property type="match status" value="1"/>
</dbReference>
<evidence type="ECO:0000256" key="1">
    <source>
        <dbReference type="ARBA" id="ARBA00006432"/>
    </source>
</evidence>
<comment type="similarity">
    <text evidence="1">Belongs to the ATP-dependent AMP-binding enzyme family.</text>
</comment>
<dbReference type="GO" id="GO:0006631">
    <property type="term" value="P:fatty acid metabolic process"/>
    <property type="evidence" value="ECO:0007669"/>
    <property type="project" value="TreeGrafter"/>
</dbReference>
<dbReference type="EMBL" id="MOMC01000015">
    <property type="protein sequence ID" value="ONH31727.1"/>
    <property type="molecule type" value="Genomic_DNA"/>
</dbReference>
<comment type="caution">
    <text evidence="6">The sequence shown here is derived from an EMBL/GenBank/DDBJ whole genome shotgun (WGS) entry which is preliminary data.</text>
</comment>
<dbReference type="Gene3D" id="3.30.300.30">
    <property type="match status" value="1"/>
</dbReference>
<dbReference type="SUPFAM" id="SSF56801">
    <property type="entry name" value="Acetyl-CoA synthetase-like"/>
    <property type="match status" value="1"/>
</dbReference>
<dbReference type="Pfam" id="PF00501">
    <property type="entry name" value="AMP-binding"/>
    <property type="match status" value="1"/>
</dbReference>
<dbReference type="InterPro" id="IPR025110">
    <property type="entry name" value="AMP-bd_C"/>
</dbReference>
<keyword evidence="7" id="KW-1185">Reference proteome</keyword>
<organism evidence="6 7">
    <name type="scientific">Pseudofrankia asymbiotica</name>
    <dbReference type="NCBI Taxonomy" id="1834516"/>
    <lineage>
        <taxon>Bacteria</taxon>
        <taxon>Bacillati</taxon>
        <taxon>Actinomycetota</taxon>
        <taxon>Actinomycetes</taxon>
        <taxon>Frankiales</taxon>
        <taxon>Frankiaceae</taxon>
        <taxon>Pseudofrankia</taxon>
    </lineage>
</organism>
<evidence type="ECO:0000313" key="6">
    <source>
        <dbReference type="EMBL" id="ONH31727.1"/>
    </source>
</evidence>
<gene>
    <name evidence="6" type="ORF">BL253_08700</name>
</gene>
<evidence type="ECO:0008006" key="8">
    <source>
        <dbReference type="Google" id="ProtNLM"/>
    </source>
</evidence>
<name>A0A1V2IF34_9ACTN</name>
<dbReference type="OrthoDB" id="9803968at2"/>
<dbReference type="STRING" id="1834516.BL253_08700"/>
<dbReference type="PANTHER" id="PTHR43201">
    <property type="entry name" value="ACYL-COA SYNTHETASE"/>
    <property type="match status" value="1"/>
</dbReference>
<dbReference type="AlphaFoldDB" id="A0A1V2IF34"/>
<evidence type="ECO:0000256" key="3">
    <source>
        <dbReference type="SAM" id="MobiDB-lite"/>
    </source>
</evidence>
<feature type="domain" description="AMP-dependent synthetase/ligase" evidence="4">
    <location>
        <begin position="13"/>
        <end position="367"/>
    </location>
</feature>
<dbReference type="RefSeq" id="WP_076815319.1">
    <property type="nucleotide sequence ID" value="NZ_MOMC01000015.1"/>
</dbReference>
<sequence length="521" mass="56323">MSSPTDHGIPGFWDFAAASPDRLAAVDHDGRLVTFGESGRRVNQLSRALRELGLRAGDRLAIVLPNRLAQLETTFAAAQIGIEQVPVNTHLTPAEIAYILADSAPSATVVDDSTAAVVAQAERLLDESTRRALDFDGDLAVLAAAQDETPPPDRSGASAMPYTSGTSGRPKGVSRAQVTGTPEEVASTPLTYLIRRFGVNPAEQVANGVHLVTSPLYHGAPGGYAKLALHLGHTVVIPSRFDAAATLRLIAEHRVTWTSLVPTMFKRLLDLPDDARSAADTSSLRWVFHGGAPCPPELKRRMLQWWGPIIYEYYASTEGGGTCIGPEEWLAHAPSVGRPWPGAEIRILDEDSQERAPGDVGQVYFRNTRPFEYHNDAAKTRGVQTADGRYITAGDLGYLDEEGYLFLAARRSDLIISGGVNVYPAEVEAVLTESARVADAAVIGIEDPEWGQRVVAVVQPADGVLIDDLADELTTLCAQRLAAFKRPKSFEFVDDLGRTPSGKIRRDDVRRRLDQASRHAG</sequence>
<dbReference type="Pfam" id="PF13193">
    <property type="entry name" value="AMP-binding_C"/>
    <property type="match status" value="1"/>
</dbReference>
<proteinExistence type="inferred from homology"/>
<evidence type="ECO:0000313" key="7">
    <source>
        <dbReference type="Proteomes" id="UP000188929"/>
    </source>
</evidence>
<dbReference type="GO" id="GO:0031956">
    <property type="term" value="F:medium-chain fatty acid-CoA ligase activity"/>
    <property type="evidence" value="ECO:0007669"/>
    <property type="project" value="TreeGrafter"/>
</dbReference>
<dbReference type="InterPro" id="IPR020845">
    <property type="entry name" value="AMP-binding_CS"/>
</dbReference>